<feature type="transmembrane region" description="Helical" evidence="8">
    <location>
        <begin position="21"/>
        <end position="43"/>
    </location>
</feature>
<evidence type="ECO:0000259" key="9">
    <source>
        <dbReference type="PROSITE" id="PS50253"/>
    </source>
</evidence>
<comment type="similarity">
    <text evidence="2 7">Belongs to the cytochrome c oxidase subunit 3 family.</text>
</comment>
<evidence type="ECO:0000256" key="2">
    <source>
        <dbReference type="ARBA" id="ARBA00010581"/>
    </source>
</evidence>
<gene>
    <name evidence="10" type="ORF">ACFFIP_01335</name>
</gene>
<dbReference type="PANTHER" id="PTHR11403:SF2">
    <property type="entry name" value="CYTOCHROME BO(3) UBIQUINOL OXIDASE SUBUNIT 3"/>
    <property type="match status" value="1"/>
</dbReference>
<feature type="domain" description="Heme-copper oxidase subunit III family profile" evidence="9">
    <location>
        <begin position="1"/>
        <end position="202"/>
    </location>
</feature>
<keyword evidence="11" id="KW-1185">Reference proteome</keyword>
<dbReference type="InterPro" id="IPR013833">
    <property type="entry name" value="Cyt_c_oxidase_su3_a-hlx"/>
</dbReference>
<reference evidence="10 11" key="1">
    <citation type="submission" date="2024-09" db="EMBL/GenBank/DDBJ databases">
        <authorList>
            <person name="Sun Q."/>
            <person name="Mori K."/>
        </authorList>
    </citation>
    <scope>NUCLEOTIDE SEQUENCE [LARGE SCALE GENOMIC DNA]</scope>
    <source>
        <strain evidence="10 11">CCM 7650</strain>
    </source>
</reference>
<protein>
    <submittedName>
        <fullName evidence="10">Heme-copper oxidase subunit III</fullName>
    </submittedName>
</protein>
<dbReference type="InterPro" id="IPR024791">
    <property type="entry name" value="Cyt_c/ubiquinol_Oxase_su3"/>
</dbReference>
<keyword evidence="6 8" id="KW-0472">Membrane</keyword>
<evidence type="ECO:0000313" key="11">
    <source>
        <dbReference type="Proteomes" id="UP001589797"/>
    </source>
</evidence>
<feature type="transmembrane region" description="Helical" evidence="8">
    <location>
        <begin position="90"/>
        <end position="108"/>
    </location>
</feature>
<dbReference type="InterPro" id="IPR035973">
    <property type="entry name" value="Cyt_c_oxidase_su3-like_sf"/>
</dbReference>
<feature type="transmembrane region" description="Helical" evidence="8">
    <location>
        <begin position="183"/>
        <end position="201"/>
    </location>
</feature>
<evidence type="ECO:0000256" key="5">
    <source>
        <dbReference type="ARBA" id="ARBA00022989"/>
    </source>
</evidence>
<evidence type="ECO:0000256" key="6">
    <source>
        <dbReference type="ARBA" id="ARBA00023136"/>
    </source>
</evidence>
<dbReference type="RefSeq" id="WP_382385761.1">
    <property type="nucleotide sequence ID" value="NZ_JBHLWI010000002.1"/>
</dbReference>
<dbReference type="PANTHER" id="PTHR11403">
    <property type="entry name" value="CYTOCHROME C OXIDASE SUBUNIT III"/>
    <property type="match status" value="1"/>
</dbReference>
<dbReference type="PROSITE" id="PS50253">
    <property type="entry name" value="COX3"/>
    <property type="match status" value="1"/>
</dbReference>
<keyword evidence="4 7" id="KW-0812">Transmembrane</keyword>
<evidence type="ECO:0000256" key="1">
    <source>
        <dbReference type="ARBA" id="ARBA00004651"/>
    </source>
</evidence>
<evidence type="ECO:0000256" key="3">
    <source>
        <dbReference type="ARBA" id="ARBA00022475"/>
    </source>
</evidence>
<evidence type="ECO:0000256" key="4">
    <source>
        <dbReference type="ARBA" id="ARBA00022692"/>
    </source>
</evidence>
<name>A0ABV6FN68_9BACT</name>
<keyword evidence="3" id="KW-1003">Cell membrane</keyword>
<proteinExistence type="inferred from homology"/>
<dbReference type="Proteomes" id="UP001589797">
    <property type="component" value="Unassembled WGS sequence"/>
</dbReference>
<dbReference type="InterPro" id="IPR000298">
    <property type="entry name" value="Cyt_c_oxidase-like_su3"/>
</dbReference>
<dbReference type="Gene3D" id="1.20.120.80">
    <property type="entry name" value="Cytochrome c oxidase, subunit III, four-helix bundle"/>
    <property type="match status" value="1"/>
</dbReference>
<sequence length="202" mass="23361">MEKTKVTLLQRIENLHPYQTLMYLGMLGSGLIFLFMTVAFLSSGTGNMEGIGFKMPKAFIISTFVILISGYTVSKMLLHYQEEALTKLKQSLLATFILGVLFTFLQFFGWKELSMMGVDFRGLPSGSFLYVLSGIHVFHLIGAMVFSLIMLVKYNRTEKDSIRHLVMLTNPYEKMRIQLFTTYWHFMDLVWLLLFLIFVLTF</sequence>
<keyword evidence="5 8" id="KW-1133">Transmembrane helix</keyword>
<dbReference type="Pfam" id="PF00510">
    <property type="entry name" value="COX3"/>
    <property type="match status" value="1"/>
</dbReference>
<evidence type="ECO:0000256" key="8">
    <source>
        <dbReference type="SAM" id="Phobius"/>
    </source>
</evidence>
<feature type="transmembrane region" description="Helical" evidence="8">
    <location>
        <begin position="128"/>
        <end position="152"/>
    </location>
</feature>
<evidence type="ECO:0000313" key="10">
    <source>
        <dbReference type="EMBL" id="MFC0261307.1"/>
    </source>
</evidence>
<feature type="transmembrane region" description="Helical" evidence="8">
    <location>
        <begin position="58"/>
        <end position="78"/>
    </location>
</feature>
<comment type="caution">
    <text evidence="10">The sequence shown here is derived from an EMBL/GenBank/DDBJ whole genome shotgun (WGS) entry which is preliminary data.</text>
</comment>
<accession>A0ABV6FN68</accession>
<comment type="subcellular location">
    <subcellularLocation>
        <location evidence="1 7">Cell membrane</location>
        <topology evidence="1 7">Multi-pass membrane protein</topology>
    </subcellularLocation>
</comment>
<dbReference type="SUPFAM" id="SSF81452">
    <property type="entry name" value="Cytochrome c oxidase subunit III-like"/>
    <property type="match status" value="1"/>
</dbReference>
<organism evidence="10 11">
    <name type="scientific">Fontibacter flavus</name>
    <dbReference type="NCBI Taxonomy" id="654838"/>
    <lineage>
        <taxon>Bacteria</taxon>
        <taxon>Pseudomonadati</taxon>
        <taxon>Bacteroidota</taxon>
        <taxon>Cytophagia</taxon>
        <taxon>Cytophagales</taxon>
        <taxon>Cyclobacteriaceae</taxon>
        <taxon>Fontibacter</taxon>
    </lineage>
</organism>
<evidence type="ECO:0000256" key="7">
    <source>
        <dbReference type="RuleBase" id="RU003376"/>
    </source>
</evidence>
<dbReference type="EMBL" id="JBHLWI010000002">
    <property type="protein sequence ID" value="MFC0261307.1"/>
    <property type="molecule type" value="Genomic_DNA"/>
</dbReference>